<dbReference type="InterPro" id="IPR050884">
    <property type="entry name" value="CNP_phosphodiesterase-III"/>
</dbReference>
<dbReference type="KEGG" id="emo:DM558_12985"/>
<organism evidence="6 7">
    <name type="scientific">Entomomonas moraniae</name>
    <dbReference type="NCBI Taxonomy" id="2213226"/>
    <lineage>
        <taxon>Bacteria</taxon>
        <taxon>Pseudomonadati</taxon>
        <taxon>Pseudomonadota</taxon>
        <taxon>Gammaproteobacteria</taxon>
        <taxon>Pseudomonadales</taxon>
        <taxon>Pseudomonadaceae</taxon>
        <taxon>Entomomonas</taxon>
    </lineage>
</organism>
<evidence type="ECO:0000313" key="6">
    <source>
        <dbReference type="EMBL" id="AZS51627.1"/>
    </source>
</evidence>
<dbReference type="EMBL" id="CP029822">
    <property type="protein sequence ID" value="AZS51627.1"/>
    <property type="molecule type" value="Genomic_DNA"/>
</dbReference>
<evidence type="ECO:0000256" key="2">
    <source>
        <dbReference type="ARBA" id="ARBA00022801"/>
    </source>
</evidence>
<dbReference type="Proteomes" id="UP000273143">
    <property type="component" value="Chromosome"/>
</dbReference>
<evidence type="ECO:0000259" key="5">
    <source>
        <dbReference type="Pfam" id="PF00149"/>
    </source>
</evidence>
<evidence type="ECO:0000256" key="1">
    <source>
        <dbReference type="ARBA" id="ARBA00022723"/>
    </source>
</evidence>
<evidence type="ECO:0000313" key="7">
    <source>
        <dbReference type="Proteomes" id="UP000273143"/>
    </source>
</evidence>
<dbReference type="PANTHER" id="PTHR42988">
    <property type="entry name" value="PHOSPHOHYDROLASE"/>
    <property type="match status" value="1"/>
</dbReference>
<evidence type="ECO:0000256" key="4">
    <source>
        <dbReference type="ARBA" id="ARBA00025742"/>
    </source>
</evidence>
<dbReference type="SUPFAM" id="SSF56300">
    <property type="entry name" value="Metallo-dependent phosphatases"/>
    <property type="match status" value="1"/>
</dbReference>
<accession>A0A3Q9JMF2</accession>
<comment type="similarity">
    <text evidence="4">Belongs to the cyclic nucleotide phosphodiesterase class-III family.</text>
</comment>
<dbReference type="NCBIfam" id="NF008359">
    <property type="entry name" value="PRK11148.1"/>
    <property type="match status" value="1"/>
</dbReference>
<dbReference type="CDD" id="cd07402">
    <property type="entry name" value="MPP_GpdQ"/>
    <property type="match status" value="1"/>
</dbReference>
<keyword evidence="1" id="KW-0479">Metal-binding</keyword>
<dbReference type="RefSeq" id="WP_127164360.1">
    <property type="nucleotide sequence ID" value="NZ_CP029822.1"/>
</dbReference>
<dbReference type="GO" id="GO:0004115">
    <property type="term" value="F:3',5'-cyclic-AMP phosphodiesterase activity"/>
    <property type="evidence" value="ECO:0007669"/>
    <property type="project" value="UniProtKB-EC"/>
</dbReference>
<dbReference type="AlphaFoldDB" id="A0A3Q9JMF2"/>
<dbReference type="GO" id="GO:0046872">
    <property type="term" value="F:metal ion binding"/>
    <property type="evidence" value="ECO:0007669"/>
    <property type="project" value="UniProtKB-KW"/>
</dbReference>
<dbReference type="Pfam" id="PF00149">
    <property type="entry name" value="Metallophos"/>
    <property type="match status" value="1"/>
</dbReference>
<keyword evidence="7" id="KW-1185">Reference proteome</keyword>
<name>A0A3Q9JMF2_9GAMM</name>
<dbReference type="InterPro" id="IPR026575">
    <property type="entry name" value="GpdQ/CpdA-like"/>
</dbReference>
<evidence type="ECO:0000256" key="3">
    <source>
        <dbReference type="ARBA" id="ARBA00023004"/>
    </source>
</evidence>
<reference evidence="7" key="1">
    <citation type="submission" date="2018-06" db="EMBL/GenBank/DDBJ databases">
        <title>Complete genome of Pseudomonas insecticola strain QZS01.</title>
        <authorList>
            <person name="Wang J."/>
            <person name="Su Q."/>
        </authorList>
    </citation>
    <scope>NUCLEOTIDE SEQUENCE [LARGE SCALE GENOMIC DNA]</scope>
    <source>
        <strain evidence="7">QZS01</strain>
    </source>
</reference>
<proteinExistence type="inferred from homology"/>
<dbReference type="Gene3D" id="3.60.21.10">
    <property type="match status" value="1"/>
</dbReference>
<dbReference type="InterPro" id="IPR029052">
    <property type="entry name" value="Metallo-depent_PP-like"/>
</dbReference>
<keyword evidence="3" id="KW-0408">Iron</keyword>
<sequence>MIAKSKNYSLCIQLTDCHLFADAKKTLLGIPTAESLNSVVAMIQKNHSDIDLVLATGDISQDGSLESYELFQEQLNQLATPSLWAAGNHDNFSCVKDRLTFQQYLTKQQNLGEFWRIITLNSQSIGENCGRISEDELNNLSQSLKDHPDRFHLICLHHPVFSCTNTWLNEIKLQDSWKLLERLEGHLNANVILCGHIHQEFEVYYRGTYLFATPSTCIQFAPNSADFKIDTQAPGYRWIKLFNDGTIDTGISRLDESAYPINLEATRY</sequence>
<dbReference type="PANTHER" id="PTHR42988:SF2">
    <property type="entry name" value="CYCLIC NUCLEOTIDE PHOSPHODIESTERASE CBUA0032-RELATED"/>
    <property type="match status" value="1"/>
</dbReference>
<feature type="domain" description="Calcineurin-like phosphoesterase" evidence="5">
    <location>
        <begin position="13"/>
        <end position="199"/>
    </location>
</feature>
<gene>
    <name evidence="6" type="ORF">DM558_12985</name>
</gene>
<dbReference type="EC" id="3.1.4.53" evidence="6"/>
<protein>
    <submittedName>
        <fullName evidence="6">3',5'-cyclic-AMP phosphodiesterase</fullName>
        <ecNumber evidence="6">3.1.4.53</ecNumber>
    </submittedName>
</protein>
<keyword evidence="2 6" id="KW-0378">Hydrolase</keyword>
<dbReference type="InterPro" id="IPR004843">
    <property type="entry name" value="Calcineurin-like_PHP"/>
</dbReference>